<gene>
    <name evidence="5" type="ORF">SAMN05216600_10726</name>
</gene>
<proteinExistence type="inferred from homology"/>
<dbReference type="CDD" id="cd01627">
    <property type="entry name" value="HAD_TPP"/>
    <property type="match status" value="1"/>
</dbReference>
<evidence type="ECO:0000256" key="1">
    <source>
        <dbReference type="ARBA" id="ARBA00005199"/>
    </source>
</evidence>
<dbReference type="InterPro" id="IPR036412">
    <property type="entry name" value="HAD-like_sf"/>
</dbReference>
<evidence type="ECO:0000256" key="2">
    <source>
        <dbReference type="ARBA" id="ARBA00008770"/>
    </source>
</evidence>
<evidence type="ECO:0000313" key="5">
    <source>
        <dbReference type="EMBL" id="SEQ54974.1"/>
    </source>
</evidence>
<keyword evidence="3 4" id="KW-0378">Hydrolase</keyword>
<dbReference type="RefSeq" id="WP_069520450.1">
    <property type="nucleotide sequence ID" value="NZ_FOFP01000007.1"/>
</dbReference>
<comment type="pathway">
    <text evidence="1 4">Glycan biosynthesis; trehalose biosynthesis.</text>
</comment>
<dbReference type="PANTHER" id="PTHR43768:SF3">
    <property type="entry name" value="TREHALOSE 6-PHOSPHATE PHOSPHATASE"/>
    <property type="match status" value="1"/>
</dbReference>
<reference evidence="5 6" key="1">
    <citation type="submission" date="2016-10" db="EMBL/GenBank/DDBJ databases">
        <authorList>
            <person name="Varghese N."/>
            <person name="Submissions S."/>
        </authorList>
    </citation>
    <scope>NUCLEOTIDE SEQUENCE [LARGE SCALE GENOMIC DNA]</scope>
    <source>
        <strain evidence="5 6">CIP 109853</strain>
    </source>
</reference>
<keyword evidence="4" id="KW-0479">Metal-binding</keyword>
<organism evidence="5 6">
    <name type="scientific">Pseudomonas cuatrocienegasensis</name>
    <dbReference type="NCBI Taxonomy" id="543360"/>
    <lineage>
        <taxon>Bacteria</taxon>
        <taxon>Pseudomonadati</taxon>
        <taxon>Pseudomonadota</taxon>
        <taxon>Gammaproteobacteria</taxon>
        <taxon>Pseudomonadales</taxon>
        <taxon>Pseudomonadaceae</taxon>
        <taxon>Pseudomonas</taxon>
    </lineage>
</organism>
<dbReference type="EC" id="3.1.3.12" evidence="4"/>
<accession>A0ABY1BCM9</accession>
<evidence type="ECO:0000256" key="3">
    <source>
        <dbReference type="ARBA" id="ARBA00022801"/>
    </source>
</evidence>
<dbReference type="InterPro" id="IPR023214">
    <property type="entry name" value="HAD_sf"/>
</dbReference>
<dbReference type="InterPro" id="IPR006379">
    <property type="entry name" value="HAD-SF_hydro_IIB"/>
</dbReference>
<dbReference type="InterPro" id="IPR003337">
    <property type="entry name" value="Trehalose_PPase"/>
</dbReference>
<dbReference type="NCBIfam" id="TIGR01484">
    <property type="entry name" value="HAD-SF-IIB"/>
    <property type="match status" value="1"/>
</dbReference>
<dbReference type="Proteomes" id="UP000198512">
    <property type="component" value="Unassembled WGS sequence"/>
</dbReference>
<evidence type="ECO:0000313" key="6">
    <source>
        <dbReference type="Proteomes" id="UP000198512"/>
    </source>
</evidence>
<comment type="similarity">
    <text evidence="2 4">Belongs to the trehalose phosphatase family.</text>
</comment>
<dbReference type="Gene3D" id="3.30.70.1020">
    <property type="entry name" value="Trehalose-6-phosphate phosphatase related protein, domain 2"/>
    <property type="match status" value="1"/>
</dbReference>
<dbReference type="SUPFAM" id="SSF56784">
    <property type="entry name" value="HAD-like"/>
    <property type="match status" value="1"/>
</dbReference>
<dbReference type="NCBIfam" id="TIGR00685">
    <property type="entry name" value="T6PP"/>
    <property type="match status" value="1"/>
</dbReference>
<dbReference type="EMBL" id="FOFP01000007">
    <property type="protein sequence ID" value="SEQ54974.1"/>
    <property type="molecule type" value="Genomic_DNA"/>
</dbReference>
<evidence type="ECO:0000256" key="4">
    <source>
        <dbReference type="RuleBase" id="RU361117"/>
    </source>
</evidence>
<sequence length="260" mass="27924">MDNKIAQHLVTLDRHAFFFDFDGTLADLQPRPELVFIAGTLHAALAQLVGRAPVAVISGRPLVQLDELLQPLQLPSAGVHGSERRTAAGEYQQLQLDEDLLAHIEHELRLACEPYPELLLESKGVAFALHYRQAPALESVALQLATDFVSLYPETLSLQPGKCVFELKPKGASKGEVIRAFMAEAPFAGRIPVFLGDDLTDEAGFEVVNALGGLSIKVGEGATIASARLPSVNAVDAWLHALLEVRPVSELGTLQPGGEA</sequence>
<dbReference type="Gene3D" id="3.40.50.1000">
    <property type="entry name" value="HAD superfamily/HAD-like"/>
    <property type="match status" value="1"/>
</dbReference>
<comment type="function">
    <text evidence="4">Removes the phosphate from trehalose 6-phosphate to produce free trehalose.</text>
</comment>
<keyword evidence="6" id="KW-1185">Reference proteome</keyword>
<comment type="catalytic activity">
    <reaction evidence="4">
        <text>alpha,alpha-trehalose 6-phosphate + H2O = alpha,alpha-trehalose + phosphate</text>
        <dbReference type="Rhea" id="RHEA:23420"/>
        <dbReference type="ChEBI" id="CHEBI:15377"/>
        <dbReference type="ChEBI" id="CHEBI:16551"/>
        <dbReference type="ChEBI" id="CHEBI:43474"/>
        <dbReference type="ChEBI" id="CHEBI:58429"/>
        <dbReference type="EC" id="3.1.3.12"/>
    </reaction>
</comment>
<dbReference type="PANTHER" id="PTHR43768">
    <property type="entry name" value="TREHALOSE 6-PHOSPHATE PHOSPHATASE"/>
    <property type="match status" value="1"/>
</dbReference>
<protein>
    <recommendedName>
        <fullName evidence="4">Trehalose 6-phosphate phosphatase</fullName>
        <ecNumber evidence="4">3.1.3.12</ecNumber>
    </recommendedName>
</protein>
<keyword evidence="4" id="KW-0460">Magnesium</keyword>
<comment type="cofactor">
    <cofactor evidence="4">
        <name>Mg(2+)</name>
        <dbReference type="ChEBI" id="CHEBI:18420"/>
    </cofactor>
</comment>
<name>A0ABY1BCM9_9PSED</name>
<dbReference type="InterPro" id="IPR044651">
    <property type="entry name" value="OTSB-like"/>
</dbReference>
<comment type="caution">
    <text evidence="5">The sequence shown here is derived from an EMBL/GenBank/DDBJ whole genome shotgun (WGS) entry which is preliminary data.</text>
</comment>
<dbReference type="Pfam" id="PF02358">
    <property type="entry name" value="Trehalose_PPase"/>
    <property type="match status" value="1"/>
</dbReference>